<dbReference type="SUPFAM" id="SSF47473">
    <property type="entry name" value="EF-hand"/>
    <property type="match status" value="1"/>
</dbReference>
<sequence length="147" mass="16554">MQLLIFVLGFSSVFAAPLDTHQHIITAVDHSFTDVDTDRDGIIQLSELEASFFHVDFDGNKKVSESEFESRSTNHTFRKLVFLELDYDGDGFLDVSAIQGEYTVMDTNADNLVSRREFDTYYTKVIETAIAKYGFLIGITPIPPSSQ</sequence>
<evidence type="ECO:0000313" key="5">
    <source>
        <dbReference type="Proteomes" id="UP000242188"/>
    </source>
</evidence>
<organism evidence="4 5">
    <name type="scientific">Mizuhopecten yessoensis</name>
    <name type="common">Japanese scallop</name>
    <name type="synonym">Patinopecten yessoensis</name>
    <dbReference type="NCBI Taxonomy" id="6573"/>
    <lineage>
        <taxon>Eukaryota</taxon>
        <taxon>Metazoa</taxon>
        <taxon>Spiralia</taxon>
        <taxon>Lophotrochozoa</taxon>
        <taxon>Mollusca</taxon>
        <taxon>Bivalvia</taxon>
        <taxon>Autobranchia</taxon>
        <taxon>Pteriomorphia</taxon>
        <taxon>Pectinida</taxon>
        <taxon>Pectinoidea</taxon>
        <taxon>Pectinidae</taxon>
        <taxon>Mizuhopecten</taxon>
    </lineage>
</organism>
<dbReference type="PROSITE" id="PS50222">
    <property type="entry name" value="EF_HAND_2"/>
    <property type="match status" value="1"/>
</dbReference>
<dbReference type="InterPro" id="IPR018247">
    <property type="entry name" value="EF_Hand_1_Ca_BS"/>
</dbReference>
<keyword evidence="2" id="KW-0732">Signal</keyword>
<protein>
    <recommendedName>
        <fullName evidence="3">EF-hand domain-containing protein</fullName>
    </recommendedName>
</protein>
<evidence type="ECO:0000313" key="4">
    <source>
        <dbReference type="EMBL" id="OWF49918.1"/>
    </source>
</evidence>
<dbReference type="InterPro" id="IPR002048">
    <property type="entry name" value="EF_hand_dom"/>
</dbReference>
<dbReference type="Proteomes" id="UP000242188">
    <property type="component" value="Unassembled WGS sequence"/>
</dbReference>
<dbReference type="PROSITE" id="PS00018">
    <property type="entry name" value="EF_HAND_1"/>
    <property type="match status" value="1"/>
</dbReference>
<dbReference type="EMBL" id="NEDP02002897">
    <property type="protein sequence ID" value="OWF49918.1"/>
    <property type="molecule type" value="Genomic_DNA"/>
</dbReference>
<dbReference type="AlphaFoldDB" id="A0A210QMG2"/>
<keyword evidence="5" id="KW-1185">Reference proteome</keyword>
<name>A0A210QMG2_MIZYE</name>
<accession>A0A210QMG2</accession>
<feature type="chain" id="PRO_5013301490" description="EF-hand domain-containing protein" evidence="2">
    <location>
        <begin position="16"/>
        <end position="147"/>
    </location>
</feature>
<comment type="caution">
    <text evidence="4">The sequence shown here is derived from an EMBL/GenBank/DDBJ whole genome shotgun (WGS) entry which is preliminary data.</text>
</comment>
<keyword evidence="1" id="KW-0106">Calcium</keyword>
<dbReference type="InterPro" id="IPR011992">
    <property type="entry name" value="EF-hand-dom_pair"/>
</dbReference>
<feature type="signal peptide" evidence="2">
    <location>
        <begin position="1"/>
        <end position="15"/>
    </location>
</feature>
<feature type="domain" description="EF-hand" evidence="3">
    <location>
        <begin position="23"/>
        <end position="58"/>
    </location>
</feature>
<evidence type="ECO:0000256" key="1">
    <source>
        <dbReference type="ARBA" id="ARBA00022837"/>
    </source>
</evidence>
<gene>
    <name evidence="4" type="ORF">KP79_PYT04008</name>
</gene>
<proteinExistence type="predicted"/>
<dbReference type="OrthoDB" id="6124325at2759"/>
<evidence type="ECO:0000259" key="3">
    <source>
        <dbReference type="PROSITE" id="PS50222"/>
    </source>
</evidence>
<dbReference type="GO" id="GO:0005509">
    <property type="term" value="F:calcium ion binding"/>
    <property type="evidence" value="ECO:0007669"/>
    <property type="project" value="InterPro"/>
</dbReference>
<evidence type="ECO:0000256" key="2">
    <source>
        <dbReference type="SAM" id="SignalP"/>
    </source>
</evidence>
<dbReference type="Pfam" id="PF13202">
    <property type="entry name" value="EF-hand_5"/>
    <property type="match status" value="2"/>
</dbReference>
<dbReference type="Gene3D" id="1.10.238.10">
    <property type="entry name" value="EF-hand"/>
    <property type="match status" value="1"/>
</dbReference>
<reference evidence="4 5" key="1">
    <citation type="journal article" date="2017" name="Nat. Ecol. Evol.">
        <title>Scallop genome provides insights into evolution of bilaterian karyotype and development.</title>
        <authorList>
            <person name="Wang S."/>
            <person name="Zhang J."/>
            <person name="Jiao W."/>
            <person name="Li J."/>
            <person name="Xun X."/>
            <person name="Sun Y."/>
            <person name="Guo X."/>
            <person name="Huan P."/>
            <person name="Dong B."/>
            <person name="Zhang L."/>
            <person name="Hu X."/>
            <person name="Sun X."/>
            <person name="Wang J."/>
            <person name="Zhao C."/>
            <person name="Wang Y."/>
            <person name="Wang D."/>
            <person name="Huang X."/>
            <person name="Wang R."/>
            <person name="Lv J."/>
            <person name="Li Y."/>
            <person name="Zhang Z."/>
            <person name="Liu B."/>
            <person name="Lu W."/>
            <person name="Hui Y."/>
            <person name="Liang J."/>
            <person name="Zhou Z."/>
            <person name="Hou R."/>
            <person name="Li X."/>
            <person name="Liu Y."/>
            <person name="Li H."/>
            <person name="Ning X."/>
            <person name="Lin Y."/>
            <person name="Zhao L."/>
            <person name="Xing Q."/>
            <person name="Dou J."/>
            <person name="Li Y."/>
            <person name="Mao J."/>
            <person name="Guo H."/>
            <person name="Dou H."/>
            <person name="Li T."/>
            <person name="Mu C."/>
            <person name="Jiang W."/>
            <person name="Fu Q."/>
            <person name="Fu X."/>
            <person name="Miao Y."/>
            <person name="Liu J."/>
            <person name="Yu Q."/>
            <person name="Li R."/>
            <person name="Liao H."/>
            <person name="Li X."/>
            <person name="Kong Y."/>
            <person name="Jiang Z."/>
            <person name="Chourrout D."/>
            <person name="Li R."/>
            <person name="Bao Z."/>
        </authorList>
    </citation>
    <scope>NUCLEOTIDE SEQUENCE [LARGE SCALE GENOMIC DNA]</scope>
    <source>
        <strain evidence="4 5">PY_sf001</strain>
    </source>
</reference>